<feature type="active site" description="Schiff-base intermediate with substrate" evidence="3">
    <location>
        <position position="165"/>
    </location>
</feature>
<dbReference type="PIRSF" id="PIRSF001365">
    <property type="entry name" value="DHDPS"/>
    <property type="match status" value="1"/>
</dbReference>
<dbReference type="Proteomes" id="UP000662074">
    <property type="component" value="Unassembled WGS sequence"/>
</dbReference>
<keyword evidence="6" id="KW-1185">Reference proteome</keyword>
<dbReference type="EMBL" id="BMDO01000008">
    <property type="protein sequence ID" value="GGI51652.1"/>
    <property type="molecule type" value="Genomic_DNA"/>
</dbReference>
<comment type="caution">
    <text evidence="5">The sequence shown here is derived from an EMBL/GenBank/DDBJ whole genome shotgun (WGS) entry which is preliminary data.</text>
</comment>
<feature type="binding site" evidence="4">
    <location>
        <position position="49"/>
    </location>
    <ligand>
        <name>pyruvate</name>
        <dbReference type="ChEBI" id="CHEBI:15361"/>
    </ligand>
</feature>
<dbReference type="SMART" id="SM01130">
    <property type="entry name" value="DHDPS"/>
    <property type="match status" value="1"/>
</dbReference>
<dbReference type="AlphaFoldDB" id="A0A917N432"/>
<evidence type="ECO:0000256" key="4">
    <source>
        <dbReference type="PIRSR" id="PIRSR001365-2"/>
    </source>
</evidence>
<evidence type="ECO:0000313" key="6">
    <source>
        <dbReference type="Proteomes" id="UP000662074"/>
    </source>
</evidence>
<dbReference type="InterPro" id="IPR002220">
    <property type="entry name" value="DapA-like"/>
</dbReference>
<accession>A0A917N432</accession>
<evidence type="ECO:0000313" key="5">
    <source>
        <dbReference type="EMBL" id="GGI51652.1"/>
    </source>
</evidence>
<name>A0A917N432_9SPHI</name>
<dbReference type="GO" id="GO:0005829">
    <property type="term" value="C:cytosol"/>
    <property type="evidence" value="ECO:0007669"/>
    <property type="project" value="TreeGrafter"/>
</dbReference>
<dbReference type="RefSeq" id="WP_188417767.1">
    <property type="nucleotide sequence ID" value="NZ_BMDO01000008.1"/>
</dbReference>
<dbReference type="GO" id="GO:0019262">
    <property type="term" value="P:N-acetylneuraminate catabolic process"/>
    <property type="evidence" value="ECO:0007669"/>
    <property type="project" value="TreeGrafter"/>
</dbReference>
<dbReference type="GO" id="GO:0008747">
    <property type="term" value="F:N-acetylneuraminate lyase activity"/>
    <property type="evidence" value="ECO:0007669"/>
    <property type="project" value="TreeGrafter"/>
</dbReference>
<gene>
    <name evidence="5" type="ORF">GCM10011425_28640</name>
</gene>
<organism evidence="5 6">
    <name type="scientific">Mucilaginibacter galii</name>
    <dbReference type="NCBI Taxonomy" id="2005073"/>
    <lineage>
        <taxon>Bacteria</taxon>
        <taxon>Pseudomonadati</taxon>
        <taxon>Bacteroidota</taxon>
        <taxon>Sphingobacteriia</taxon>
        <taxon>Sphingobacteriales</taxon>
        <taxon>Sphingobacteriaceae</taxon>
        <taxon>Mucilaginibacter</taxon>
    </lineage>
</organism>
<evidence type="ECO:0000256" key="3">
    <source>
        <dbReference type="PIRSR" id="PIRSR001365-1"/>
    </source>
</evidence>
<dbReference type="CDD" id="cd00408">
    <property type="entry name" value="DHDPS-like"/>
    <property type="match status" value="1"/>
</dbReference>
<dbReference type="SUPFAM" id="SSF51569">
    <property type="entry name" value="Aldolase"/>
    <property type="match status" value="1"/>
</dbReference>
<dbReference type="PRINTS" id="PR00146">
    <property type="entry name" value="DHPICSNTHASE"/>
</dbReference>
<protein>
    <submittedName>
        <fullName evidence="5">Dihydrodipicolinate synthase family protein</fullName>
    </submittedName>
</protein>
<evidence type="ECO:0000256" key="2">
    <source>
        <dbReference type="PIRNR" id="PIRNR001365"/>
    </source>
</evidence>
<dbReference type="PANTHER" id="PTHR42849">
    <property type="entry name" value="N-ACETYLNEURAMINATE LYASE"/>
    <property type="match status" value="1"/>
</dbReference>
<reference evidence="5" key="1">
    <citation type="journal article" date="2014" name="Int. J. Syst. Evol. Microbiol.">
        <title>Complete genome sequence of Corynebacterium casei LMG S-19264T (=DSM 44701T), isolated from a smear-ripened cheese.</title>
        <authorList>
            <consortium name="US DOE Joint Genome Institute (JGI-PGF)"/>
            <person name="Walter F."/>
            <person name="Albersmeier A."/>
            <person name="Kalinowski J."/>
            <person name="Ruckert C."/>
        </authorList>
    </citation>
    <scope>NUCLEOTIDE SEQUENCE</scope>
    <source>
        <strain evidence="5">CCM 8711</strain>
    </source>
</reference>
<proteinExistence type="inferred from homology"/>
<feature type="binding site" evidence="4">
    <location>
        <position position="209"/>
    </location>
    <ligand>
        <name>pyruvate</name>
        <dbReference type="ChEBI" id="CHEBI:15361"/>
    </ligand>
</feature>
<feature type="active site" description="Proton donor/acceptor" evidence="3">
    <location>
        <position position="137"/>
    </location>
</feature>
<reference evidence="5" key="2">
    <citation type="submission" date="2020-09" db="EMBL/GenBank/DDBJ databases">
        <authorList>
            <person name="Sun Q."/>
            <person name="Sedlacek I."/>
        </authorList>
    </citation>
    <scope>NUCLEOTIDE SEQUENCE</scope>
    <source>
        <strain evidence="5">CCM 8711</strain>
    </source>
</reference>
<dbReference type="Pfam" id="PF00701">
    <property type="entry name" value="DHDPS"/>
    <property type="match status" value="1"/>
</dbReference>
<evidence type="ECO:0000256" key="1">
    <source>
        <dbReference type="ARBA" id="ARBA00023239"/>
    </source>
</evidence>
<dbReference type="PANTHER" id="PTHR42849:SF1">
    <property type="entry name" value="N-ACETYLNEURAMINATE LYASE"/>
    <property type="match status" value="1"/>
</dbReference>
<comment type="similarity">
    <text evidence="2">Belongs to the DapA family.</text>
</comment>
<dbReference type="InterPro" id="IPR013785">
    <property type="entry name" value="Aldolase_TIM"/>
</dbReference>
<sequence length="313" mass="34599">MNIDKKFKGNVIPVVTPLTAQCTLDTEALERMFYNLIHHKASPFILGTTGESASFSVEVKNDYIKQALRLKPADAVLYVGISSNSIEESVEMAKRSFDAGADAVAATLPTYYSLTTDQMKRYFTELANQVTGPMLIYNIPATTHMSIPLSLIDELSYHEKVAGTKDSERNMERLTQSLKLWASRTDFSHFVGWAAQSAYGLLNGSDGLIPSTGNLAPEIYCRLAEAVDNNDAEGAYYYQHQSDVLGNLYQSGRLLGQSLAALKALMQEVGLCRSTMMSPLQELSSVENKTLVSDFYELIEKEGIVLNKLNHAR</sequence>
<keyword evidence="1 2" id="KW-0456">Lyase</keyword>
<dbReference type="Gene3D" id="3.20.20.70">
    <property type="entry name" value="Aldolase class I"/>
    <property type="match status" value="1"/>
</dbReference>